<evidence type="ECO:0000313" key="2">
    <source>
        <dbReference type="EMBL" id="QRF53700.1"/>
    </source>
</evidence>
<accession>A0ABX7EZE2</accession>
<organism evidence="2 3">
    <name type="scientific">Rhizobium rosettiformans</name>
    <dbReference type="NCBI Taxonomy" id="1368430"/>
    <lineage>
        <taxon>Bacteria</taxon>
        <taxon>Pseudomonadati</taxon>
        <taxon>Pseudomonadota</taxon>
        <taxon>Alphaproteobacteria</taxon>
        <taxon>Hyphomicrobiales</taxon>
        <taxon>Rhizobiaceae</taxon>
        <taxon>Rhizobium/Agrobacterium group</taxon>
        <taxon>Rhizobium</taxon>
    </lineage>
</organism>
<feature type="chain" id="PRO_5047545717" evidence="1">
    <location>
        <begin position="20"/>
        <end position="227"/>
    </location>
</feature>
<protein>
    <submittedName>
        <fullName evidence="2">Uncharacterized protein</fullName>
    </submittedName>
</protein>
<proteinExistence type="predicted"/>
<dbReference type="RefSeq" id="WP_203017017.1">
    <property type="nucleotide sequence ID" value="NZ_CP032405.1"/>
</dbReference>
<keyword evidence="1" id="KW-0732">Signal</keyword>
<evidence type="ECO:0000313" key="3">
    <source>
        <dbReference type="Proteomes" id="UP000596351"/>
    </source>
</evidence>
<dbReference type="EMBL" id="CP032405">
    <property type="protein sequence ID" value="QRF53700.1"/>
    <property type="molecule type" value="Genomic_DNA"/>
</dbReference>
<name>A0ABX7EZE2_9HYPH</name>
<keyword evidence="3" id="KW-1185">Reference proteome</keyword>
<dbReference type="Proteomes" id="UP000596351">
    <property type="component" value="Chromosome"/>
</dbReference>
<reference evidence="2 3" key="1">
    <citation type="submission" date="2018-09" db="EMBL/GenBank/DDBJ databases">
        <title>Rhizobium sp. MAE2-X.</title>
        <authorList>
            <person name="Lee Y."/>
            <person name="Jeon C.O."/>
        </authorList>
    </citation>
    <scope>NUCLEOTIDE SEQUENCE [LARGE SCALE GENOMIC DNA]</scope>
    <source>
        <strain evidence="2 3">MAE2-X</strain>
    </source>
</reference>
<feature type="signal peptide" evidence="1">
    <location>
        <begin position="1"/>
        <end position="19"/>
    </location>
</feature>
<gene>
    <name evidence="2" type="ORF">D4A92_20705</name>
</gene>
<evidence type="ECO:0000256" key="1">
    <source>
        <dbReference type="SAM" id="SignalP"/>
    </source>
</evidence>
<sequence>MKTILATSVIVLMATSAMAGGPKWPKPHNPPVPAPEVNMLQVFNGIQSALNKIEGGKDVSGVEQEALNAANLINLPDEELDVVTQVAAGAQLAANYVNFSKDLSEVTQSATNVLNSLTVDSVTGSITQTTTAGQSALNAVEGVGSYSWKHGKYGGYGSDDINDVTQTALNAANLVSLGSVSEDLNIVQTFTTGQLAANYVGALDNVSKVTQSATNVANSIGAITAGE</sequence>